<reference evidence="1 2" key="1">
    <citation type="submission" date="2020-08" db="EMBL/GenBank/DDBJ databases">
        <title>Functional genomics of gut bacteria from endangered species of beetles.</title>
        <authorList>
            <person name="Carlos-Shanley C."/>
        </authorList>
    </citation>
    <scope>NUCLEOTIDE SEQUENCE [LARGE SCALE GENOMIC DNA]</scope>
    <source>
        <strain evidence="1 2">S00179</strain>
    </source>
</reference>
<gene>
    <name evidence="1" type="ORF">HNP46_006121</name>
</gene>
<dbReference type="EMBL" id="JACHLI010000036">
    <property type="protein sequence ID" value="MBB4867210.1"/>
    <property type="molecule type" value="Genomic_DNA"/>
</dbReference>
<name>A0A7W7KRG1_PSENT</name>
<sequence length="58" mass="6622">MTDEEYEVMKKRLEYLESQGVNIPKSDQFNRILSIAVHGAMADEPAGLLAGRRRNDEE</sequence>
<comment type="caution">
    <text evidence="1">The sequence shown here is derived from an EMBL/GenBank/DDBJ whole genome shotgun (WGS) entry which is preliminary data.</text>
</comment>
<dbReference type="AlphaFoldDB" id="A0A7W7KRG1"/>
<accession>A0A7W7KRG1</accession>
<evidence type="ECO:0000313" key="1">
    <source>
        <dbReference type="EMBL" id="MBB4867210.1"/>
    </source>
</evidence>
<proteinExistence type="predicted"/>
<dbReference type="RefSeq" id="WP_184596502.1">
    <property type="nucleotide sequence ID" value="NZ_JACHLI010000036.1"/>
</dbReference>
<organism evidence="1 2">
    <name type="scientific">Pseudomonas nitroreducens</name>
    <dbReference type="NCBI Taxonomy" id="46680"/>
    <lineage>
        <taxon>Bacteria</taxon>
        <taxon>Pseudomonadati</taxon>
        <taxon>Pseudomonadota</taxon>
        <taxon>Gammaproteobacteria</taxon>
        <taxon>Pseudomonadales</taxon>
        <taxon>Pseudomonadaceae</taxon>
        <taxon>Pseudomonas</taxon>
    </lineage>
</organism>
<evidence type="ECO:0000313" key="2">
    <source>
        <dbReference type="Proteomes" id="UP000566995"/>
    </source>
</evidence>
<protein>
    <submittedName>
        <fullName evidence="1">Uncharacterized protein</fullName>
    </submittedName>
</protein>
<dbReference type="Proteomes" id="UP000566995">
    <property type="component" value="Unassembled WGS sequence"/>
</dbReference>